<dbReference type="InterPro" id="IPR020841">
    <property type="entry name" value="PKS_Beta-ketoAc_synthase_dom"/>
</dbReference>
<dbReference type="InterPro" id="IPR001227">
    <property type="entry name" value="Ac_transferase_dom_sf"/>
</dbReference>
<organism evidence="6 7">
    <name type="scientific">Nonomuraea helvata</name>
    <dbReference type="NCBI Taxonomy" id="37484"/>
    <lineage>
        <taxon>Bacteria</taxon>
        <taxon>Bacillati</taxon>
        <taxon>Actinomycetota</taxon>
        <taxon>Actinomycetes</taxon>
        <taxon>Streptosporangiales</taxon>
        <taxon>Streptosporangiaceae</taxon>
        <taxon>Nonomuraea</taxon>
    </lineage>
</organism>
<evidence type="ECO:0000256" key="4">
    <source>
        <dbReference type="SAM" id="MobiDB-lite"/>
    </source>
</evidence>
<dbReference type="Gene3D" id="3.90.1150.10">
    <property type="entry name" value="Aspartate Aminotransferase, domain 1"/>
    <property type="match status" value="1"/>
</dbReference>
<dbReference type="Pfam" id="PF00109">
    <property type="entry name" value="ketoacyl-synt"/>
    <property type="match status" value="1"/>
</dbReference>
<dbReference type="InterPro" id="IPR014043">
    <property type="entry name" value="Acyl_transferase_dom"/>
</dbReference>
<dbReference type="Gene3D" id="3.40.640.10">
    <property type="entry name" value="Type I PLP-dependent aspartate aminotransferase-like (Major domain)"/>
    <property type="match status" value="1"/>
</dbReference>
<evidence type="ECO:0000256" key="1">
    <source>
        <dbReference type="ARBA" id="ARBA00022450"/>
    </source>
</evidence>
<dbReference type="InterPro" id="IPR050091">
    <property type="entry name" value="PKS_NRPS_Biosynth_Enz"/>
</dbReference>
<dbReference type="SUPFAM" id="SSF52151">
    <property type="entry name" value="FabD/lysophospholipase-like"/>
    <property type="match status" value="1"/>
</dbReference>
<feature type="domain" description="Ketosynthase family 3 (KS3)" evidence="5">
    <location>
        <begin position="1"/>
        <end position="424"/>
    </location>
</feature>
<feature type="region of interest" description="Disordered" evidence="4">
    <location>
        <begin position="879"/>
        <end position="898"/>
    </location>
</feature>
<evidence type="ECO:0000256" key="2">
    <source>
        <dbReference type="ARBA" id="ARBA00022553"/>
    </source>
</evidence>
<dbReference type="InterPro" id="IPR016035">
    <property type="entry name" value="Acyl_Trfase/lysoPLipase"/>
</dbReference>
<keyword evidence="3" id="KW-0808">Transferase</keyword>
<evidence type="ECO:0000256" key="3">
    <source>
        <dbReference type="ARBA" id="ARBA00022679"/>
    </source>
</evidence>
<dbReference type="Gene3D" id="3.40.366.10">
    <property type="entry name" value="Malonyl-Coenzyme A Acyl Carrier Protein, domain 2"/>
    <property type="match status" value="1"/>
</dbReference>
<dbReference type="InterPro" id="IPR014030">
    <property type="entry name" value="Ketoacyl_synth_N"/>
</dbReference>
<keyword evidence="7" id="KW-1185">Reference proteome</keyword>
<dbReference type="InterPro" id="IPR015424">
    <property type="entry name" value="PyrdxlP-dep_Trfase"/>
</dbReference>
<dbReference type="PANTHER" id="PTHR43775">
    <property type="entry name" value="FATTY ACID SYNTHASE"/>
    <property type="match status" value="1"/>
</dbReference>
<dbReference type="InterPro" id="IPR036736">
    <property type="entry name" value="ACP-like_sf"/>
</dbReference>
<gene>
    <name evidence="6" type="ORF">ACFFSA_23545</name>
</gene>
<dbReference type="SUPFAM" id="SSF55048">
    <property type="entry name" value="Probable ACP-binding domain of malonyl-CoA ACP transacylase"/>
    <property type="match status" value="1"/>
</dbReference>
<dbReference type="Proteomes" id="UP001589532">
    <property type="component" value="Unassembled WGS sequence"/>
</dbReference>
<dbReference type="SUPFAM" id="SSF53383">
    <property type="entry name" value="PLP-dependent transferases"/>
    <property type="match status" value="1"/>
</dbReference>
<dbReference type="InterPro" id="IPR014031">
    <property type="entry name" value="Ketoacyl_synth_C"/>
</dbReference>
<dbReference type="Gene3D" id="3.30.70.3290">
    <property type="match status" value="1"/>
</dbReference>
<dbReference type="CDD" id="cd06454">
    <property type="entry name" value="KBL_like"/>
    <property type="match status" value="1"/>
</dbReference>
<dbReference type="RefSeq" id="WP_344989026.1">
    <property type="nucleotide sequence ID" value="NZ_BAAAXV010000005.1"/>
</dbReference>
<dbReference type="SUPFAM" id="SSF47336">
    <property type="entry name" value="ACP-like"/>
    <property type="match status" value="1"/>
</dbReference>
<reference evidence="6 7" key="1">
    <citation type="submission" date="2024-09" db="EMBL/GenBank/DDBJ databases">
        <authorList>
            <person name="Sun Q."/>
            <person name="Mori K."/>
        </authorList>
    </citation>
    <scope>NUCLEOTIDE SEQUENCE [LARGE SCALE GENOMIC DNA]</scope>
    <source>
        <strain evidence="6 7">JCM 3143</strain>
    </source>
</reference>
<dbReference type="EMBL" id="JBHMBW010000020">
    <property type="protein sequence ID" value="MFB9626069.1"/>
    <property type="molecule type" value="Genomic_DNA"/>
</dbReference>
<dbReference type="PROSITE" id="PS52004">
    <property type="entry name" value="KS3_2"/>
    <property type="match status" value="1"/>
</dbReference>
<dbReference type="InterPro" id="IPR032821">
    <property type="entry name" value="PKS_assoc"/>
</dbReference>
<evidence type="ECO:0000259" key="5">
    <source>
        <dbReference type="PROSITE" id="PS52004"/>
    </source>
</evidence>
<dbReference type="Pfam" id="PF16197">
    <property type="entry name" value="KAsynt_C_assoc"/>
    <property type="match status" value="1"/>
</dbReference>
<protein>
    <submittedName>
        <fullName evidence="6">Type I polyketide synthase</fullName>
    </submittedName>
</protein>
<keyword evidence="2" id="KW-0597">Phosphoprotein</keyword>
<comment type="caution">
    <text evidence="6">The sequence shown here is derived from an EMBL/GenBank/DDBJ whole genome shotgun (WGS) entry which is preliminary data.</text>
</comment>
<dbReference type="SUPFAM" id="SSF53901">
    <property type="entry name" value="Thiolase-like"/>
    <property type="match status" value="1"/>
</dbReference>
<dbReference type="CDD" id="cd00833">
    <property type="entry name" value="PKS"/>
    <property type="match status" value="1"/>
</dbReference>
<accession>A0ABV5S329</accession>
<dbReference type="SMART" id="SM00827">
    <property type="entry name" value="PKS_AT"/>
    <property type="match status" value="1"/>
</dbReference>
<dbReference type="InterPro" id="IPR015422">
    <property type="entry name" value="PyrdxlP-dep_Trfase_small"/>
</dbReference>
<dbReference type="InterPro" id="IPR016039">
    <property type="entry name" value="Thiolase-like"/>
</dbReference>
<dbReference type="Pfam" id="PF00698">
    <property type="entry name" value="Acyl_transf_1"/>
    <property type="match status" value="1"/>
</dbReference>
<dbReference type="Pfam" id="PF02801">
    <property type="entry name" value="Ketoacyl-synt_C"/>
    <property type="match status" value="1"/>
</dbReference>
<evidence type="ECO:0000313" key="6">
    <source>
        <dbReference type="EMBL" id="MFB9626069.1"/>
    </source>
</evidence>
<dbReference type="Pfam" id="PF00155">
    <property type="entry name" value="Aminotran_1_2"/>
    <property type="match status" value="1"/>
</dbReference>
<proteinExistence type="predicted"/>
<dbReference type="SMART" id="SM00825">
    <property type="entry name" value="PKS_KS"/>
    <property type="match status" value="1"/>
</dbReference>
<dbReference type="InterPro" id="IPR015421">
    <property type="entry name" value="PyrdxlP-dep_Trfase_major"/>
</dbReference>
<dbReference type="InterPro" id="IPR016036">
    <property type="entry name" value="Malonyl_transacylase_ACP-bd"/>
</dbReference>
<dbReference type="InterPro" id="IPR004839">
    <property type="entry name" value="Aminotransferase_I/II_large"/>
</dbReference>
<dbReference type="Gene3D" id="3.40.47.10">
    <property type="match status" value="1"/>
</dbReference>
<sequence length="1448" mass="153679">MRDIAIVGMGCRFPGAGNLNEYLRMLLDGEPRFHAVPSHRWDHGQFFDAAAGRAPRKAYTDRVAYLPEVDRFDAAHFRMPPRRVRTMDPQQRLILEVAREAVQDAGWERRPFDRLNTGVYFAMSTADFMYLTPDPMDMEPWSIPGEQLNMAATNVSQFYDLSGPSFTVDSSCSSGLVALHEAVVALRAGVCAEAIVGGAYINLIPHSLIGFSKVGAVSRAGVCRPFDRRADGFVLGEGVGVVVLRPLEAALAAGDRVYAVIKGIGCSNDGTTEGPMTPRTEGQRLSLRRAYHDAGVEPGSIGFVEAHGTATTVGDRVELESLRYVRCETGSEPDPAYLGSVKALIGHSLTASGMASLIKTTLALHHGVIPRQPETEINPEADPAIAGLAIPRENVPWPRAGKTRTAGINSFAFGGTNVHVVMEEAPAVEESAEDGLPYLFLFSGATVELLAEHVERFAVEPSTPPAAVARTLAERELLKARLAVVAAGHEELAAQLRVAAVALKEGRTGPLGEGLYAAAAPLESPRVAFLLPGQGSQRPHLLADLFERYPAFRETAIALDAISGVDVLDAVYGPDADTEAGRERMKGTDVCQPLLGVLGLAAGRLIGSCGVVPAVTLGHSVGEFTAAALAGAMDDAEAVRLMAGRGAVMRRAEEGGSGGMLVVQAAPETVAGLAHGIEGVWPACYNTPKQTVVAGEQAGLSALAERCAGAKVGAVPLAVSNAFHTPLLEGIRAEIRTDLERREIGTPTTGYVSCMSGGPVEDPARLRELWEGHASSPVRFAEAALAAYELGARVFVQVCGGRSLLAMVQRTLGDRQGAVYVAMSGDQPDDARSFLAGLGRLAALGLPVTLPGTGQLPGLVSLPPSPLLRKVHALPPFPMPAAKASPADSQKPVTAAAQPYTAQESHVSDIVSLFREQIAVLRSAGAAIPATAPPAPEPAHLPATLPATQLTTQPATPPVADQIRQVVYEHIARIGAFPAEQLSGPTLLVDELGFDSLMVTELRISLQKVWPELTTVPKRPSIDEVVAAVSASQGVKVPVQSAPEAPKRPVAMQAGPETWPEVVEHREFMAAIERNPYFIDHQANIRDTTVVDGQELISFSSYNYLGLSGHPKVNEAVREAVERYGTSVSASRFLSGNRPVHHELEAELATLLGTEDAIVMVSGHATNVSVIGHLVGPDDLIVHDELSHDSILQGCKLSGATRRPFAHNDPAALDAVLTRHRKLHRRALVVIEGVYSMDGDLADLPAIIDVKNKHGAVLLIDEAHSLGTVGKSGGGIGDFFGVDRSQVELWSGTLSKAGASCGGYVAGSAELIDYLKYTVPGFVYSVGMTPPNAAAALAALRVMRDEPERLERLRANSELFLRLAKEAGINTGVSQDSPVVPCIVGDNEQCLTLANRLFDRGISANPILYPAVPEELVRLRFFVTSEHTTQQIEHTIDVLAEELKGLAG</sequence>
<name>A0ABV5S329_9ACTN</name>
<evidence type="ECO:0000313" key="7">
    <source>
        <dbReference type="Proteomes" id="UP001589532"/>
    </source>
</evidence>
<dbReference type="PANTHER" id="PTHR43775:SF37">
    <property type="entry name" value="SI:DKEY-61P9.11"/>
    <property type="match status" value="1"/>
</dbReference>
<keyword evidence="1" id="KW-0596">Phosphopantetheine</keyword>